<dbReference type="Pfam" id="PF01869">
    <property type="entry name" value="BcrAD_BadFG"/>
    <property type="match status" value="1"/>
</dbReference>
<dbReference type="InterPro" id="IPR002731">
    <property type="entry name" value="ATPase_BadF"/>
</dbReference>
<dbReference type="SUPFAM" id="SSF53067">
    <property type="entry name" value="Actin-like ATPase domain"/>
    <property type="match status" value="2"/>
</dbReference>
<accession>A0ABU5DUL3</accession>
<dbReference type="InterPro" id="IPR043129">
    <property type="entry name" value="ATPase_NBD"/>
</dbReference>
<proteinExistence type="predicted"/>
<dbReference type="PANTHER" id="PTHR43190">
    <property type="entry name" value="N-ACETYL-D-GLUCOSAMINE KINASE"/>
    <property type="match status" value="1"/>
</dbReference>
<comment type="caution">
    <text evidence="2">The sequence shown here is derived from an EMBL/GenBank/DDBJ whole genome shotgun (WGS) entry which is preliminary data.</text>
</comment>
<feature type="domain" description="ATPase BadF/BadG/BcrA/BcrD type" evidence="1">
    <location>
        <begin position="5"/>
        <end position="258"/>
    </location>
</feature>
<dbReference type="RefSeq" id="WP_320499370.1">
    <property type="nucleotide sequence ID" value="NZ_JAXCLX010000001.1"/>
</dbReference>
<keyword evidence="3" id="KW-1185">Reference proteome</keyword>
<gene>
    <name evidence="2" type="ORF">SMD31_03675</name>
</gene>
<dbReference type="EMBL" id="JAXCLX010000001">
    <property type="protein sequence ID" value="MDY0871001.1"/>
    <property type="molecule type" value="Genomic_DNA"/>
</dbReference>
<evidence type="ECO:0000313" key="3">
    <source>
        <dbReference type="Proteomes" id="UP001271769"/>
    </source>
</evidence>
<protein>
    <submittedName>
        <fullName evidence="2">BadF/BadG/BcrA/BcrD ATPase family protein</fullName>
    </submittedName>
</protein>
<dbReference type="Gene3D" id="3.30.420.40">
    <property type="match status" value="2"/>
</dbReference>
<dbReference type="InterPro" id="IPR052519">
    <property type="entry name" value="Euk-type_GlcNAc_Kinase"/>
</dbReference>
<evidence type="ECO:0000313" key="2">
    <source>
        <dbReference type="EMBL" id="MDY0871001.1"/>
    </source>
</evidence>
<dbReference type="PANTHER" id="PTHR43190:SF3">
    <property type="entry name" value="N-ACETYL-D-GLUCOSAMINE KINASE"/>
    <property type="match status" value="1"/>
</dbReference>
<sequence length="305" mass="31454">MAIVLGLDAGGSKTVAAIADESGRILQRWAGPGFDPIARAHWASDLTAAVATLCGAEAPAAAAIGLPFHGEVPAITEAQLQAAKTVISAPHLVLNDVEIAYDGAFLGSEGVLILAGTGSMAWAKIRGESTRVGGWGEAFGDEGSAYWIGREALSLASQSLDGRISAPSLAKAILDACGVGPQHLIDWAYTQQGARAAYAALAETVSKAANAGDRDAVGVLTAAAAHLARHADAVRRKFARPTLAWSHAGSVFRSPTILQETARLLGQPQRPILSPLGGALWRAAGLAGWEADNRFIQSLATSLQQ</sequence>
<reference evidence="2 3" key="1">
    <citation type="journal article" date="2013" name="Antonie Van Leeuwenhoek">
        <title>Dongia rigui sp. nov., isolated from freshwater of a large wetland in Korea.</title>
        <authorList>
            <person name="Baik K.S."/>
            <person name="Hwang Y.M."/>
            <person name="Choi J.S."/>
            <person name="Kwon J."/>
            <person name="Seong C.N."/>
        </authorList>
    </citation>
    <scope>NUCLEOTIDE SEQUENCE [LARGE SCALE GENOMIC DNA]</scope>
    <source>
        <strain evidence="2 3">04SU4-P</strain>
    </source>
</reference>
<organism evidence="2 3">
    <name type="scientific">Dongia rigui</name>
    <dbReference type="NCBI Taxonomy" id="940149"/>
    <lineage>
        <taxon>Bacteria</taxon>
        <taxon>Pseudomonadati</taxon>
        <taxon>Pseudomonadota</taxon>
        <taxon>Alphaproteobacteria</taxon>
        <taxon>Rhodospirillales</taxon>
        <taxon>Dongiaceae</taxon>
        <taxon>Dongia</taxon>
    </lineage>
</organism>
<dbReference type="Proteomes" id="UP001271769">
    <property type="component" value="Unassembled WGS sequence"/>
</dbReference>
<name>A0ABU5DUL3_9PROT</name>
<evidence type="ECO:0000259" key="1">
    <source>
        <dbReference type="Pfam" id="PF01869"/>
    </source>
</evidence>